<dbReference type="Pfam" id="PF01553">
    <property type="entry name" value="Acyltransferase"/>
    <property type="match status" value="1"/>
</dbReference>
<keyword evidence="2" id="KW-0808">Transferase</keyword>
<keyword evidence="4" id="KW-0472">Membrane</keyword>
<dbReference type="Proteomes" id="UP001620597">
    <property type="component" value="Unassembled WGS sequence"/>
</dbReference>
<dbReference type="InterPro" id="IPR002123">
    <property type="entry name" value="Plipid/glycerol_acylTrfase"/>
</dbReference>
<reference evidence="6 7" key="1">
    <citation type="submission" date="2024-03" db="EMBL/GenBank/DDBJ databases">
        <title>High-quality draft genome sequence of Oceanobacter sp. wDCs-4.</title>
        <authorList>
            <person name="Dong C."/>
        </authorList>
    </citation>
    <scope>NUCLEOTIDE SEQUENCE [LARGE SCALE GENOMIC DNA]</scope>
    <source>
        <strain evidence="7">wDCs-4</strain>
    </source>
</reference>
<sequence length="273" mass="30045">MMPWLSRLWRTLATAFCFAMFGIGGALIALLVSPLLLLLVRNRQQRQGLGKRLVSGAMYAFIVLMRVTGVMSYRIHNIEWLQQPGQLILANHPSLIDTIFLIAFAHNADCIVKGKLLKNPFTRGPIKLAGYIANSTPEQIIEAAGESFRRGNNLILFPEGTRTVAGQPVVLKRGAANIAIKTATDIRPVLIRCEPAALTKEIKWYQVPARKVCMTLDVQPLLSVSQYINSDNPSMAARTLTRDLEHFFNAAVYTAPSGATAAVQANIALQHVK</sequence>
<evidence type="ECO:0000256" key="4">
    <source>
        <dbReference type="SAM" id="Phobius"/>
    </source>
</evidence>
<evidence type="ECO:0000256" key="1">
    <source>
        <dbReference type="ARBA" id="ARBA00005189"/>
    </source>
</evidence>
<gene>
    <name evidence="6" type="ORF">WG929_16355</name>
</gene>
<feature type="transmembrane region" description="Helical" evidence="4">
    <location>
        <begin position="52"/>
        <end position="73"/>
    </location>
</feature>
<dbReference type="RefSeq" id="WP_416206957.1">
    <property type="nucleotide sequence ID" value="NZ_JBBKTX010000022.1"/>
</dbReference>
<dbReference type="SMART" id="SM00563">
    <property type="entry name" value="PlsC"/>
    <property type="match status" value="1"/>
</dbReference>
<keyword evidence="3 6" id="KW-0012">Acyltransferase</keyword>
<name>A0ABW8NLX8_9GAMM</name>
<accession>A0ABW8NLX8</accession>
<dbReference type="PANTHER" id="PTHR10434:SF66">
    <property type="entry name" value="PHOSPHOLIPID_GLYCEROL ACYLTRANSFERASE DOMAIN-CONTAINING PROTEIN"/>
    <property type="match status" value="1"/>
</dbReference>
<proteinExistence type="predicted"/>
<dbReference type="GO" id="GO:0016746">
    <property type="term" value="F:acyltransferase activity"/>
    <property type="evidence" value="ECO:0007669"/>
    <property type="project" value="UniProtKB-KW"/>
</dbReference>
<keyword evidence="4" id="KW-1133">Transmembrane helix</keyword>
<dbReference type="SUPFAM" id="SSF69593">
    <property type="entry name" value="Glycerol-3-phosphate (1)-acyltransferase"/>
    <property type="match status" value="1"/>
</dbReference>
<dbReference type="CDD" id="cd07989">
    <property type="entry name" value="LPLAT_AGPAT-like"/>
    <property type="match status" value="1"/>
</dbReference>
<protein>
    <submittedName>
        <fullName evidence="6">Lysophospholipid acyltransferase family protein</fullName>
    </submittedName>
</protein>
<feature type="transmembrane region" description="Helical" evidence="4">
    <location>
        <begin position="12"/>
        <end position="40"/>
    </location>
</feature>
<evidence type="ECO:0000256" key="3">
    <source>
        <dbReference type="ARBA" id="ARBA00023315"/>
    </source>
</evidence>
<evidence type="ECO:0000313" key="7">
    <source>
        <dbReference type="Proteomes" id="UP001620597"/>
    </source>
</evidence>
<evidence type="ECO:0000313" key="6">
    <source>
        <dbReference type="EMBL" id="MFK4753986.1"/>
    </source>
</evidence>
<dbReference type="EMBL" id="JBBKTX010000022">
    <property type="protein sequence ID" value="MFK4753986.1"/>
    <property type="molecule type" value="Genomic_DNA"/>
</dbReference>
<comment type="pathway">
    <text evidence="1">Lipid metabolism.</text>
</comment>
<feature type="domain" description="Phospholipid/glycerol acyltransferase" evidence="5">
    <location>
        <begin position="86"/>
        <end position="194"/>
    </location>
</feature>
<comment type="caution">
    <text evidence="6">The sequence shown here is derived from an EMBL/GenBank/DDBJ whole genome shotgun (WGS) entry which is preliminary data.</text>
</comment>
<organism evidence="6 7">
    <name type="scientific">Oceanobacter antarcticus</name>
    <dbReference type="NCBI Taxonomy" id="3133425"/>
    <lineage>
        <taxon>Bacteria</taxon>
        <taxon>Pseudomonadati</taxon>
        <taxon>Pseudomonadota</taxon>
        <taxon>Gammaproteobacteria</taxon>
        <taxon>Oceanospirillales</taxon>
        <taxon>Oceanospirillaceae</taxon>
        <taxon>Oceanobacter</taxon>
    </lineage>
</organism>
<evidence type="ECO:0000259" key="5">
    <source>
        <dbReference type="SMART" id="SM00563"/>
    </source>
</evidence>
<dbReference type="PANTHER" id="PTHR10434">
    <property type="entry name" value="1-ACYL-SN-GLYCEROL-3-PHOSPHATE ACYLTRANSFERASE"/>
    <property type="match status" value="1"/>
</dbReference>
<keyword evidence="7" id="KW-1185">Reference proteome</keyword>
<evidence type="ECO:0000256" key="2">
    <source>
        <dbReference type="ARBA" id="ARBA00022679"/>
    </source>
</evidence>
<keyword evidence="4" id="KW-0812">Transmembrane</keyword>